<proteinExistence type="predicted"/>
<dbReference type="OrthoDB" id="9795746at2"/>
<keyword evidence="3" id="KW-0808">Transferase</keyword>
<gene>
    <name evidence="3" type="ORF">SAMN04487961_3066</name>
</gene>
<feature type="domain" description="Glycosyl transferase family 1" evidence="1">
    <location>
        <begin position="171"/>
        <end position="311"/>
    </location>
</feature>
<dbReference type="AlphaFoldDB" id="A0A1I4YYD3"/>
<organism evidence="3 4">
    <name type="scientific">Marinobacter pelagius</name>
    <dbReference type="NCBI Taxonomy" id="379482"/>
    <lineage>
        <taxon>Bacteria</taxon>
        <taxon>Pseudomonadati</taxon>
        <taxon>Pseudomonadota</taxon>
        <taxon>Gammaproteobacteria</taxon>
        <taxon>Pseudomonadales</taxon>
        <taxon>Marinobacteraceae</taxon>
        <taxon>Marinobacter</taxon>
    </lineage>
</organism>
<dbReference type="Gene3D" id="3.40.50.2000">
    <property type="entry name" value="Glycogen Phosphorylase B"/>
    <property type="match status" value="2"/>
</dbReference>
<protein>
    <submittedName>
        <fullName evidence="3">Glycosyltransferase involved in cell wall bisynthesis</fullName>
    </submittedName>
</protein>
<dbReference type="InterPro" id="IPR028098">
    <property type="entry name" value="Glyco_trans_4-like_N"/>
</dbReference>
<dbReference type="Pfam" id="PF00534">
    <property type="entry name" value="Glycos_transf_1"/>
    <property type="match status" value="1"/>
</dbReference>
<dbReference type="EMBL" id="FOUR01000008">
    <property type="protein sequence ID" value="SFN42793.1"/>
    <property type="molecule type" value="Genomic_DNA"/>
</dbReference>
<dbReference type="GO" id="GO:0016757">
    <property type="term" value="F:glycosyltransferase activity"/>
    <property type="evidence" value="ECO:0007669"/>
    <property type="project" value="InterPro"/>
</dbReference>
<dbReference type="Pfam" id="PF13439">
    <property type="entry name" value="Glyco_transf_4"/>
    <property type="match status" value="1"/>
</dbReference>
<dbReference type="PANTHER" id="PTHR12526">
    <property type="entry name" value="GLYCOSYLTRANSFERASE"/>
    <property type="match status" value="1"/>
</dbReference>
<dbReference type="GO" id="GO:1901135">
    <property type="term" value="P:carbohydrate derivative metabolic process"/>
    <property type="evidence" value="ECO:0007669"/>
    <property type="project" value="UniProtKB-ARBA"/>
</dbReference>
<dbReference type="InterPro" id="IPR001296">
    <property type="entry name" value="Glyco_trans_1"/>
</dbReference>
<dbReference type="CDD" id="cd03801">
    <property type="entry name" value="GT4_PimA-like"/>
    <property type="match status" value="1"/>
</dbReference>
<feature type="domain" description="Glycosyltransferase subfamily 4-like N-terminal" evidence="2">
    <location>
        <begin position="14"/>
        <end position="150"/>
    </location>
</feature>
<evidence type="ECO:0000259" key="2">
    <source>
        <dbReference type="Pfam" id="PF13439"/>
    </source>
</evidence>
<keyword evidence="4" id="KW-1185">Reference proteome</keyword>
<evidence type="ECO:0000313" key="3">
    <source>
        <dbReference type="EMBL" id="SFN42793.1"/>
    </source>
</evidence>
<name>A0A1I4YYD3_9GAMM</name>
<dbReference type="SUPFAM" id="SSF53756">
    <property type="entry name" value="UDP-Glycosyltransferase/glycogen phosphorylase"/>
    <property type="match status" value="1"/>
</dbReference>
<dbReference type="PANTHER" id="PTHR12526:SF630">
    <property type="entry name" value="GLYCOSYLTRANSFERASE"/>
    <property type="match status" value="1"/>
</dbReference>
<sequence length="344" mass="37594">MIIAMILGTPGTGWGGMEKHTADLAGALAELGHEVHVLAHPSYRQQFVERVSFHPCPMQLGRRNPWLSYRMRRILNAVNPHVLHAQGSKAATMVSRMRLSPGCQKIGTVHGSKSTERPFLQLDKVIAVSTPVYDNLTHPRKFRIFNGIDVHHSNETVSRVESYPLPQAINVIAAGRLEPVKGFRKLIAAWPGVLERFPAAHLTIFGDGSEKTGLLEQAKQLGCSESITLAGYLNNLMPVLEQADLLVISSEREGFPYILVEALMAQCPVVSTPVAGCVEILPSEAISKDHSARALSTVISAALSAPEELRRSEQPAFDYARTHLTLEAMASATLEVYVDQAPDD</sequence>
<evidence type="ECO:0000313" key="4">
    <source>
        <dbReference type="Proteomes" id="UP000199339"/>
    </source>
</evidence>
<accession>A0A1I4YYD3</accession>
<reference evidence="4" key="1">
    <citation type="submission" date="2016-10" db="EMBL/GenBank/DDBJ databases">
        <authorList>
            <person name="Varghese N."/>
            <person name="Submissions S."/>
        </authorList>
    </citation>
    <scope>NUCLEOTIDE SEQUENCE [LARGE SCALE GENOMIC DNA]</scope>
    <source>
        <strain evidence="4">CGMCC 1.6775</strain>
    </source>
</reference>
<dbReference type="Proteomes" id="UP000199339">
    <property type="component" value="Unassembled WGS sequence"/>
</dbReference>
<evidence type="ECO:0000259" key="1">
    <source>
        <dbReference type="Pfam" id="PF00534"/>
    </source>
</evidence>